<reference evidence="2" key="1">
    <citation type="journal article" date="2023" name="Nat. Plants">
        <title>Single-cell RNA sequencing provides a high-resolution roadmap for understanding the multicellular compartmentation of specialized metabolism.</title>
        <authorList>
            <person name="Sun S."/>
            <person name="Shen X."/>
            <person name="Li Y."/>
            <person name="Li Y."/>
            <person name="Wang S."/>
            <person name="Li R."/>
            <person name="Zhang H."/>
            <person name="Shen G."/>
            <person name="Guo B."/>
            <person name="Wei J."/>
            <person name="Xu J."/>
            <person name="St-Pierre B."/>
            <person name="Chen S."/>
            <person name="Sun C."/>
        </authorList>
    </citation>
    <scope>NUCLEOTIDE SEQUENCE [LARGE SCALE GENOMIC DNA]</scope>
</reference>
<organism evidence="1 2">
    <name type="scientific">Catharanthus roseus</name>
    <name type="common">Madagascar periwinkle</name>
    <name type="synonym">Vinca rosea</name>
    <dbReference type="NCBI Taxonomy" id="4058"/>
    <lineage>
        <taxon>Eukaryota</taxon>
        <taxon>Viridiplantae</taxon>
        <taxon>Streptophyta</taxon>
        <taxon>Embryophyta</taxon>
        <taxon>Tracheophyta</taxon>
        <taxon>Spermatophyta</taxon>
        <taxon>Magnoliopsida</taxon>
        <taxon>eudicotyledons</taxon>
        <taxon>Gunneridae</taxon>
        <taxon>Pentapetalae</taxon>
        <taxon>asterids</taxon>
        <taxon>lamiids</taxon>
        <taxon>Gentianales</taxon>
        <taxon>Apocynaceae</taxon>
        <taxon>Rauvolfioideae</taxon>
        <taxon>Vinceae</taxon>
        <taxon>Catharanthinae</taxon>
        <taxon>Catharanthus</taxon>
    </lineage>
</organism>
<gene>
    <name evidence="1" type="ORF">M9H77_04261</name>
</gene>
<accession>A0ACC0CDH5</accession>
<evidence type="ECO:0000313" key="1">
    <source>
        <dbReference type="EMBL" id="KAI5683033.1"/>
    </source>
</evidence>
<evidence type="ECO:0000313" key="2">
    <source>
        <dbReference type="Proteomes" id="UP001060085"/>
    </source>
</evidence>
<keyword evidence="2" id="KW-1185">Reference proteome</keyword>
<proteinExistence type="predicted"/>
<dbReference type="Proteomes" id="UP001060085">
    <property type="component" value="Linkage Group LG01"/>
</dbReference>
<name>A0ACC0CDH5_CATRO</name>
<sequence length="295" mass="33824">MSTGTKKRLRKCYAVNFKGLQVGANMVQTIKDWLISKIAFEARNFHDHVLRFSEVQKLEHLKYICFKNHHALATNNMIFRMNRSRTSLQVAHNLCHKQGLFKGATWMWQMTKLWKLLELLPTIHINAACVLGVEDKGRSMGKEFGTILKELAMSLSLIPSLMCYEVSFMQLKFFLESYLSHLSIYGDICTISLGGGFFLVVPYMSKCLSSHTFLEDSVLHNGSMVDPSCHDFKVISNASIEYIVVGFGLDDALLNILRYKCLEKLFEDVDYEIPFLDYDILRLGQVYNLFLVNSS</sequence>
<dbReference type="EMBL" id="CM044701">
    <property type="protein sequence ID" value="KAI5683033.1"/>
    <property type="molecule type" value="Genomic_DNA"/>
</dbReference>
<comment type="caution">
    <text evidence="1">The sequence shown here is derived from an EMBL/GenBank/DDBJ whole genome shotgun (WGS) entry which is preliminary data.</text>
</comment>
<protein>
    <submittedName>
        <fullName evidence="1">Uncharacterized protein</fullName>
    </submittedName>
</protein>